<sequence length="122" mass="13148">MKVLLIEDEGDIRELLGDFLQMLGHETILAADGMEGQEKIAEGGLDLVISDCDIPSLDEGLTVLKVVGPKIPKVLMSGRTENLAAKAASVGAIPLLKPFTFQEVRTLLEKVAKKPRRAEIAV</sequence>
<evidence type="ECO:0000256" key="1">
    <source>
        <dbReference type="ARBA" id="ARBA00022553"/>
    </source>
</evidence>
<reference evidence="4 5" key="1">
    <citation type="journal article" date="2016" name="Nat. Commun.">
        <title>Thousands of microbial genomes shed light on interconnected biogeochemical processes in an aquifer system.</title>
        <authorList>
            <person name="Anantharaman K."/>
            <person name="Brown C.T."/>
            <person name="Hug L.A."/>
            <person name="Sharon I."/>
            <person name="Castelle C.J."/>
            <person name="Probst A.J."/>
            <person name="Thomas B.C."/>
            <person name="Singh A."/>
            <person name="Wilkins M.J."/>
            <person name="Karaoz U."/>
            <person name="Brodie E.L."/>
            <person name="Williams K.H."/>
            <person name="Hubbard S.S."/>
            <person name="Banfield J.F."/>
        </authorList>
    </citation>
    <scope>NUCLEOTIDE SEQUENCE [LARGE SCALE GENOMIC DNA]</scope>
</reference>
<dbReference type="EMBL" id="MHRP01000006">
    <property type="protein sequence ID" value="OHA27674.1"/>
    <property type="molecule type" value="Genomic_DNA"/>
</dbReference>
<organism evidence="4 5">
    <name type="scientific">Candidatus Taylorbacteria bacterium RIFCSPHIGHO2_02_FULL_45_35</name>
    <dbReference type="NCBI Taxonomy" id="1802311"/>
    <lineage>
        <taxon>Bacteria</taxon>
        <taxon>Candidatus Tayloriibacteriota</taxon>
    </lineage>
</organism>
<protein>
    <recommendedName>
        <fullName evidence="3">Response regulatory domain-containing protein</fullName>
    </recommendedName>
</protein>
<dbReference type="Pfam" id="PF00072">
    <property type="entry name" value="Response_reg"/>
    <property type="match status" value="1"/>
</dbReference>
<dbReference type="InterPro" id="IPR011006">
    <property type="entry name" value="CheY-like_superfamily"/>
</dbReference>
<dbReference type="SUPFAM" id="SSF52172">
    <property type="entry name" value="CheY-like"/>
    <property type="match status" value="1"/>
</dbReference>
<evidence type="ECO:0000313" key="4">
    <source>
        <dbReference type="EMBL" id="OHA27674.1"/>
    </source>
</evidence>
<dbReference type="Proteomes" id="UP000177943">
    <property type="component" value="Unassembled WGS sequence"/>
</dbReference>
<dbReference type="Gene3D" id="3.40.50.2300">
    <property type="match status" value="1"/>
</dbReference>
<keyword evidence="1 2" id="KW-0597">Phosphoprotein</keyword>
<dbReference type="InterPro" id="IPR001789">
    <property type="entry name" value="Sig_transdc_resp-reg_receiver"/>
</dbReference>
<evidence type="ECO:0000259" key="3">
    <source>
        <dbReference type="PROSITE" id="PS50110"/>
    </source>
</evidence>
<dbReference type="CDD" id="cd00156">
    <property type="entry name" value="REC"/>
    <property type="match status" value="1"/>
</dbReference>
<dbReference type="PANTHER" id="PTHR44591">
    <property type="entry name" value="STRESS RESPONSE REGULATOR PROTEIN 1"/>
    <property type="match status" value="1"/>
</dbReference>
<dbReference type="AlphaFoldDB" id="A0A1G2MV85"/>
<dbReference type="GO" id="GO:0000160">
    <property type="term" value="P:phosphorelay signal transduction system"/>
    <property type="evidence" value="ECO:0007669"/>
    <property type="project" value="InterPro"/>
</dbReference>
<gene>
    <name evidence="4" type="ORF">A3D56_02170</name>
</gene>
<dbReference type="SMART" id="SM00448">
    <property type="entry name" value="REC"/>
    <property type="match status" value="1"/>
</dbReference>
<dbReference type="PROSITE" id="PS50110">
    <property type="entry name" value="RESPONSE_REGULATORY"/>
    <property type="match status" value="1"/>
</dbReference>
<feature type="domain" description="Response regulatory" evidence="3">
    <location>
        <begin position="2"/>
        <end position="112"/>
    </location>
</feature>
<feature type="modified residue" description="4-aspartylphosphate" evidence="2">
    <location>
        <position position="51"/>
    </location>
</feature>
<comment type="caution">
    <text evidence="4">The sequence shown here is derived from an EMBL/GenBank/DDBJ whole genome shotgun (WGS) entry which is preliminary data.</text>
</comment>
<dbReference type="InterPro" id="IPR050595">
    <property type="entry name" value="Bact_response_regulator"/>
</dbReference>
<proteinExistence type="predicted"/>
<evidence type="ECO:0000313" key="5">
    <source>
        <dbReference type="Proteomes" id="UP000177943"/>
    </source>
</evidence>
<evidence type="ECO:0000256" key="2">
    <source>
        <dbReference type="PROSITE-ProRule" id="PRU00169"/>
    </source>
</evidence>
<name>A0A1G2MV85_9BACT</name>
<dbReference type="PANTHER" id="PTHR44591:SF23">
    <property type="entry name" value="CHEY SUBFAMILY"/>
    <property type="match status" value="1"/>
</dbReference>
<accession>A0A1G2MV85</accession>